<evidence type="ECO:0008006" key="3">
    <source>
        <dbReference type="Google" id="ProtNLM"/>
    </source>
</evidence>
<organism evidence="1 2">
    <name type="scientific">Cypionkella aquatica</name>
    <dbReference type="NCBI Taxonomy" id="1756042"/>
    <lineage>
        <taxon>Bacteria</taxon>
        <taxon>Pseudomonadati</taxon>
        <taxon>Pseudomonadota</taxon>
        <taxon>Alphaproteobacteria</taxon>
        <taxon>Rhodobacterales</taxon>
        <taxon>Paracoccaceae</taxon>
        <taxon>Cypionkella</taxon>
    </lineage>
</organism>
<dbReference type="Proteomes" id="UP001157355">
    <property type="component" value="Unassembled WGS sequence"/>
</dbReference>
<dbReference type="Pfam" id="PF12893">
    <property type="entry name" value="Lumazine_bd_2"/>
    <property type="match status" value="1"/>
</dbReference>
<evidence type="ECO:0000313" key="2">
    <source>
        <dbReference type="Proteomes" id="UP001157355"/>
    </source>
</evidence>
<gene>
    <name evidence="1" type="ORF">GCM10010873_22460</name>
</gene>
<protein>
    <recommendedName>
        <fullName evidence="3">Nuclear transport factor 2 family protein</fullName>
    </recommendedName>
</protein>
<dbReference type="RefSeq" id="WP_284325440.1">
    <property type="nucleotide sequence ID" value="NZ_BSPP01000007.1"/>
</dbReference>
<evidence type="ECO:0000313" key="1">
    <source>
        <dbReference type="EMBL" id="GLS87272.1"/>
    </source>
</evidence>
<dbReference type="SUPFAM" id="SSF54427">
    <property type="entry name" value="NTF2-like"/>
    <property type="match status" value="1"/>
</dbReference>
<comment type="caution">
    <text evidence="1">The sequence shown here is derived from an EMBL/GenBank/DDBJ whole genome shotgun (WGS) entry which is preliminary data.</text>
</comment>
<accession>A0AA37X0I7</accession>
<name>A0AA37X0I7_9RHOB</name>
<dbReference type="AlphaFoldDB" id="A0AA37X0I7"/>
<dbReference type="InterPro" id="IPR032710">
    <property type="entry name" value="NTF2-like_dom_sf"/>
</dbReference>
<sequence>MKDGSFPDAALQDAVTRYCHALHFADGAALQALCNARFMMQWVGADGLDRAIDKAAFVARVGGRSAAAGEPVFEILSVDADNEMAQVKLNVSVPPRTYTDQLGFLRVAGSWQLMTKLFRVADGPAMEV</sequence>
<dbReference type="EMBL" id="BSPP01000007">
    <property type="protein sequence ID" value="GLS87272.1"/>
    <property type="molecule type" value="Genomic_DNA"/>
</dbReference>
<dbReference type="InterPro" id="IPR039437">
    <property type="entry name" value="FrzH/put_lumazine-bd"/>
</dbReference>
<keyword evidence="2" id="KW-1185">Reference proteome</keyword>
<proteinExistence type="predicted"/>
<dbReference type="Gene3D" id="3.10.450.50">
    <property type="match status" value="1"/>
</dbReference>
<reference evidence="1 2" key="1">
    <citation type="journal article" date="2014" name="Int. J. Syst. Evol. Microbiol.">
        <title>Complete genome sequence of Corynebacterium casei LMG S-19264T (=DSM 44701T), isolated from a smear-ripened cheese.</title>
        <authorList>
            <consortium name="US DOE Joint Genome Institute (JGI-PGF)"/>
            <person name="Walter F."/>
            <person name="Albersmeier A."/>
            <person name="Kalinowski J."/>
            <person name="Ruckert C."/>
        </authorList>
    </citation>
    <scope>NUCLEOTIDE SEQUENCE [LARGE SCALE GENOMIC DNA]</scope>
    <source>
        <strain evidence="1 2">NBRC 111766</strain>
    </source>
</reference>